<evidence type="ECO:0000256" key="2">
    <source>
        <dbReference type="ARBA" id="ARBA00001911"/>
    </source>
</evidence>
<dbReference type="OrthoDB" id="9801785at2"/>
<dbReference type="PANTHER" id="PTHR43725:SF53">
    <property type="entry name" value="UDP-ARABINOSE 4-EPIMERASE 1"/>
    <property type="match status" value="1"/>
</dbReference>
<dbReference type="NCBIfam" id="TIGR01179">
    <property type="entry name" value="galE"/>
    <property type="match status" value="1"/>
</dbReference>
<organism evidence="12">
    <name type="scientific">Nitratidesulfovibrio vulgaris (strain DSM 19637 / Miyazaki F)</name>
    <name type="common">Desulfovibrio vulgaris</name>
    <dbReference type="NCBI Taxonomy" id="883"/>
    <lineage>
        <taxon>Bacteria</taxon>
        <taxon>Pseudomonadati</taxon>
        <taxon>Thermodesulfobacteriota</taxon>
        <taxon>Desulfovibrionia</taxon>
        <taxon>Desulfovibrionales</taxon>
        <taxon>Desulfovibrionaceae</taxon>
        <taxon>Nitratidesulfovibrio</taxon>
    </lineage>
</organism>
<dbReference type="InterPro" id="IPR036291">
    <property type="entry name" value="NAD(P)-bd_dom_sf"/>
</dbReference>
<protein>
    <recommendedName>
        <fullName evidence="6 10">UDP-glucose 4-epimerase</fullName>
        <ecNumber evidence="5 10">5.1.3.2</ecNumber>
    </recommendedName>
</protein>
<comment type="cofactor">
    <cofactor evidence="2 10">
        <name>NAD(+)</name>
        <dbReference type="ChEBI" id="CHEBI:57540"/>
    </cofactor>
</comment>
<dbReference type="PANTHER" id="PTHR43725">
    <property type="entry name" value="UDP-GLUCOSE 4-EPIMERASE"/>
    <property type="match status" value="1"/>
</dbReference>
<dbReference type="eggNOG" id="COG1087">
    <property type="taxonomic scope" value="Bacteria"/>
</dbReference>
<accession>B8DNP1</accession>
<dbReference type="KEGG" id="dvm:DvMF_0137"/>
<dbReference type="HOGENOM" id="CLU_007383_1_10_7"/>
<proteinExistence type="inferred from homology"/>
<dbReference type="EC" id="5.1.3.2" evidence="5 10"/>
<feature type="domain" description="NAD-dependent epimerase/dehydratase" evidence="11">
    <location>
        <begin position="9"/>
        <end position="249"/>
    </location>
</feature>
<evidence type="ECO:0000256" key="3">
    <source>
        <dbReference type="ARBA" id="ARBA00004947"/>
    </source>
</evidence>
<dbReference type="GO" id="GO:0033499">
    <property type="term" value="P:galactose catabolic process via UDP-galactose, Leloir pathway"/>
    <property type="evidence" value="ECO:0007669"/>
    <property type="project" value="TreeGrafter"/>
</dbReference>
<reference evidence="12" key="1">
    <citation type="submission" date="2008-10" db="EMBL/GenBank/DDBJ databases">
        <title>Complete sequence of Desulfovibrio vulgaris str. 'Miyazaki F'.</title>
        <authorList>
            <person name="Lucas S."/>
            <person name="Copeland A."/>
            <person name="Lapidus A."/>
            <person name="Glavina del Rio T."/>
            <person name="Dalin E."/>
            <person name="Tice H."/>
            <person name="Bruce D."/>
            <person name="Goodwin L."/>
            <person name="Pitluck S."/>
            <person name="Sims D."/>
            <person name="Brettin T."/>
            <person name="Detter J.C."/>
            <person name="Han C."/>
            <person name="Larimer F."/>
            <person name="Land M."/>
            <person name="Hauser L."/>
            <person name="Kyrpides N."/>
            <person name="Mikhailova N."/>
            <person name="Hazen T.C."/>
            <person name="Richardson P."/>
        </authorList>
    </citation>
    <scope>NUCLEOTIDE SEQUENCE</scope>
    <source>
        <strain evidence="12">Miyazaki F</strain>
    </source>
</reference>
<evidence type="ECO:0000313" key="12">
    <source>
        <dbReference type="EMBL" id="ACL07098.1"/>
    </source>
</evidence>
<dbReference type="GO" id="GO:0003978">
    <property type="term" value="F:UDP-glucose 4-epimerase activity"/>
    <property type="evidence" value="ECO:0007669"/>
    <property type="project" value="UniProtKB-UniRule"/>
</dbReference>
<dbReference type="Gene3D" id="3.90.25.10">
    <property type="entry name" value="UDP-galactose 4-epimerase, domain 1"/>
    <property type="match status" value="1"/>
</dbReference>
<dbReference type="AlphaFoldDB" id="B8DNP1"/>
<dbReference type="SUPFAM" id="SSF51735">
    <property type="entry name" value="NAD(P)-binding Rossmann-fold domains"/>
    <property type="match status" value="1"/>
</dbReference>
<dbReference type="STRING" id="883.DvMF_0137"/>
<comment type="subunit">
    <text evidence="10">Homodimer.</text>
</comment>
<sequence>MGETPICNVLVCGGAGYIGSHMVRALVARGCTPVIFDNLSTGHADAVDAAAPDCDLVRGDLLDRQTLRRVFAEHSFDAVMHFSARSLVGESVREPALYYANNVTGTLNLLDAMREAGVLRLVFSSTAAVYGNPVTERIAETHPLAPVNPYGASKLMVERMLADHATAYGLRSVALRYFNAAGADRAGGIGESHSPETHLIPNILRAVLGTGPALTVFGSDYDTPDGTCVRDYIHVNDLCDAHLAALDKLLAAPVGTAALKDGLTKDGLAAEPGGKVALHYNLGNGLGFTVRQVIDAAARVTGREVPYTVGPRRDGDPARLVADSTLAGRELGWTPKVADIREIIETAWAWHRDQKY</sequence>
<evidence type="ECO:0000256" key="5">
    <source>
        <dbReference type="ARBA" id="ARBA00013189"/>
    </source>
</evidence>
<gene>
    <name evidence="12" type="ordered locus">DvMF_0137</name>
</gene>
<name>B8DNP1_NITV9</name>
<dbReference type="Pfam" id="PF01370">
    <property type="entry name" value="Epimerase"/>
    <property type="match status" value="1"/>
</dbReference>
<comment type="catalytic activity">
    <reaction evidence="1 10">
        <text>UDP-alpha-D-glucose = UDP-alpha-D-galactose</text>
        <dbReference type="Rhea" id="RHEA:22168"/>
        <dbReference type="ChEBI" id="CHEBI:58885"/>
        <dbReference type="ChEBI" id="CHEBI:66914"/>
        <dbReference type="EC" id="5.1.3.2"/>
    </reaction>
</comment>
<dbReference type="CDD" id="cd05247">
    <property type="entry name" value="UDP_G4E_1_SDR_e"/>
    <property type="match status" value="1"/>
</dbReference>
<comment type="similarity">
    <text evidence="4 10">Belongs to the NAD(P)-dependent epimerase/dehydratase family.</text>
</comment>
<comment type="pathway">
    <text evidence="3 10">Carbohydrate metabolism; galactose metabolism.</text>
</comment>
<evidence type="ECO:0000256" key="6">
    <source>
        <dbReference type="ARBA" id="ARBA00018569"/>
    </source>
</evidence>
<evidence type="ECO:0000256" key="8">
    <source>
        <dbReference type="ARBA" id="ARBA00023235"/>
    </source>
</evidence>
<keyword evidence="7 10" id="KW-0520">NAD</keyword>
<dbReference type="UniPathway" id="UPA00214"/>
<evidence type="ECO:0000259" key="11">
    <source>
        <dbReference type="Pfam" id="PF01370"/>
    </source>
</evidence>
<keyword evidence="9 10" id="KW-0119">Carbohydrate metabolism</keyword>
<dbReference type="EMBL" id="CP001197">
    <property type="protein sequence ID" value="ACL07098.1"/>
    <property type="molecule type" value="Genomic_DNA"/>
</dbReference>
<evidence type="ECO:0000256" key="10">
    <source>
        <dbReference type="RuleBase" id="RU366046"/>
    </source>
</evidence>
<evidence type="ECO:0000256" key="4">
    <source>
        <dbReference type="ARBA" id="ARBA00007637"/>
    </source>
</evidence>
<dbReference type="InterPro" id="IPR005886">
    <property type="entry name" value="UDP_G4E"/>
</dbReference>
<dbReference type="InterPro" id="IPR001509">
    <property type="entry name" value="Epimerase_deHydtase"/>
</dbReference>
<dbReference type="Gene3D" id="3.40.50.720">
    <property type="entry name" value="NAD(P)-binding Rossmann-like Domain"/>
    <property type="match status" value="1"/>
</dbReference>
<evidence type="ECO:0000256" key="9">
    <source>
        <dbReference type="ARBA" id="ARBA00023277"/>
    </source>
</evidence>
<keyword evidence="8 10" id="KW-0413">Isomerase</keyword>
<evidence type="ECO:0000256" key="1">
    <source>
        <dbReference type="ARBA" id="ARBA00000083"/>
    </source>
</evidence>
<evidence type="ECO:0000256" key="7">
    <source>
        <dbReference type="ARBA" id="ARBA00023027"/>
    </source>
</evidence>